<organism evidence="10">
    <name type="scientific">hot springs metagenome</name>
    <dbReference type="NCBI Taxonomy" id="433727"/>
    <lineage>
        <taxon>unclassified sequences</taxon>
        <taxon>metagenomes</taxon>
        <taxon>ecological metagenomes</taxon>
    </lineage>
</organism>
<dbReference type="InterPro" id="IPR051909">
    <property type="entry name" value="MFP_Cation_Efflux"/>
</dbReference>
<dbReference type="Pfam" id="PF25975">
    <property type="entry name" value="CzcB_C"/>
    <property type="match status" value="1"/>
</dbReference>
<dbReference type="GO" id="GO:0015679">
    <property type="term" value="P:plasma membrane copper ion transport"/>
    <property type="evidence" value="ECO:0007669"/>
    <property type="project" value="TreeGrafter"/>
</dbReference>
<dbReference type="NCBIfam" id="TIGR01730">
    <property type="entry name" value="RND_mfp"/>
    <property type="match status" value="1"/>
</dbReference>
<dbReference type="Pfam" id="PF25869">
    <property type="entry name" value="3HB_CusB"/>
    <property type="match status" value="1"/>
</dbReference>
<dbReference type="AlphaFoldDB" id="A0A5J4KT68"/>
<evidence type="ECO:0000256" key="1">
    <source>
        <dbReference type="ARBA" id="ARBA00009477"/>
    </source>
</evidence>
<dbReference type="InterPro" id="IPR058790">
    <property type="entry name" value="BSH_CusB"/>
</dbReference>
<keyword evidence="2" id="KW-0813">Transport</keyword>
<feature type="region of interest" description="Disordered" evidence="5">
    <location>
        <begin position="40"/>
        <end position="74"/>
    </location>
</feature>
<feature type="domain" description="CusB-like beta-barrel" evidence="8">
    <location>
        <begin position="247"/>
        <end position="321"/>
    </location>
</feature>
<evidence type="ECO:0000259" key="9">
    <source>
        <dbReference type="Pfam" id="PF25975"/>
    </source>
</evidence>
<dbReference type="InterPro" id="IPR058792">
    <property type="entry name" value="Beta-barrel_RND_2"/>
</dbReference>
<feature type="compositionally biased region" description="Low complexity" evidence="5">
    <location>
        <begin position="46"/>
        <end position="65"/>
    </location>
</feature>
<dbReference type="InterPro" id="IPR058649">
    <property type="entry name" value="CzcB_C"/>
</dbReference>
<comment type="similarity">
    <text evidence="1">Belongs to the membrane fusion protein (MFP) (TC 8.A.1) family.</text>
</comment>
<proteinExistence type="inferred from homology"/>
<evidence type="ECO:0000256" key="3">
    <source>
        <dbReference type="ARBA" id="ARBA00022729"/>
    </source>
</evidence>
<gene>
    <name evidence="10" type="ORF">A45J_0190</name>
</gene>
<keyword evidence="4" id="KW-0406">Ion transport</keyword>
<evidence type="ECO:0000256" key="4">
    <source>
        <dbReference type="ARBA" id="ARBA00023065"/>
    </source>
</evidence>
<dbReference type="EMBL" id="BLAB01000001">
    <property type="protein sequence ID" value="GER92474.1"/>
    <property type="molecule type" value="Genomic_DNA"/>
</dbReference>
<keyword evidence="3" id="KW-0732">Signal</keyword>
<dbReference type="InterPro" id="IPR058791">
    <property type="entry name" value="3HB_CusB"/>
</dbReference>
<dbReference type="PANTHER" id="PTHR30097:SF15">
    <property type="entry name" value="CATION EFFLUX SYSTEM PROTEIN CUSB"/>
    <property type="match status" value="1"/>
</dbReference>
<dbReference type="FunFam" id="2.40.30.170:FF:000010">
    <property type="entry name" value="Efflux RND transporter periplasmic adaptor subunit"/>
    <property type="match status" value="1"/>
</dbReference>
<dbReference type="Pfam" id="PF25954">
    <property type="entry name" value="Beta-barrel_RND_2"/>
    <property type="match status" value="1"/>
</dbReference>
<feature type="domain" description="CusB-like barrel-sandwich hybrid" evidence="7">
    <location>
        <begin position="110"/>
        <end position="243"/>
    </location>
</feature>
<dbReference type="Gene3D" id="2.40.50.100">
    <property type="match status" value="1"/>
</dbReference>
<evidence type="ECO:0000259" key="8">
    <source>
        <dbReference type="Pfam" id="PF25954"/>
    </source>
</evidence>
<evidence type="ECO:0000313" key="10">
    <source>
        <dbReference type="EMBL" id="GER92474.1"/>
    </source>
</evidence>
<dbReference type="Gene3D" id="6.10.140.730">
    <property type="match status" value="1"/>
</dbReference>
<dbReference type="Pfam" id="PF25919">
    <property type="entry name" value="BSH_CusB"/>
    <property type="match status" value="1"/>
</dbReference>
<evidence type="ECO:0000259" key="6">
    <source>
        <dbReference type="Pfam" id="PF25869"/>
    </source>
</evidence>
<dbReference type="GO" id="GO:0060003">
    <property type="term" value="P:copper ion export"/>
    <property type="evidence" value="ECO:0007669"/>
    <property type="project" value="TreeGrafter"/>
</dbReference>
<dbReference type="GO" id="GO:0022857">
    <property type="term" value="F:transmembrane transporter activity"/>
    <property type="evidence" value="ECO:0007669"/>
    <property type="project" value="InterPro"/>
</dbReference>
<sequence length="410" mass="46234">MKKRKLLMVAVGLILIASLLLYFSKAISLNTILKNRGADSLKAQPSEHQSTSEQQTTTEGQMSEEPPTVEIPPDKQQLIGVKTVEVSIKPLQKIIRTVGRIEYDERRLFTVNTKFEGWIEKLYVNYTGRYVKKGEPLAEIYSPELFATQQEFINVTKWAKQSKEIKNETMSNLILKDAEAIIEAAKQRLRLWDITDEQIKKIEETGKPIRTLTIYSPVNGYIVQKTALQGMRVMPGEKLFDVADLSTIWIISDIYEYELPLIKIGQKANINLSYFPGKEFSSAIDYVYPTLAGETRTAKVRFTIANPGGQLKPQMFTNVEIKINIGNKLTIPEDAVIDTGTRQIVYVDRGEGYFEPREVILGLRAEGLREVITGLKAGEKVASSATFLIDSEAKLKGIEPITKKQKEVIN</sequence>
<accession>A0A5J4KT68</accession>
<dbReference type="FunFam" id="2.40.420.20:FF:000003">
    <property type="entry name" value="Cation efflux system protein cusB"/>
    <property type="match status" value="1"/>
</dbReference>
<feature type="domain" description="CzcB-like C-terminal circularly permuted SH3-like" evidence="9">
    <location>
        <begin position="329"/>
        <end position="389"/>
    </location>
</feature>
<dbReference type="InterPro" id="IPR006143">
    <property type="entry name" value="RND_pump_MFP"/>
</dbReference>
<dbReference type="GO" id="GO:0046914">
    <property type="term" value="F:transition metal ion binding"/>
    <property type="evidence" value="ECO:0007669"/>
    <property type="project" value="TreeGrafter"/>
</dbReference>
<reference evidence="10" key="1">
    <citation type="submission" date="2019-10" db="EMBL/GenBank/DDBJ databases">
        <title>Metagenomic sequencing of thiosulfate-disproportionating enrichment culture.</title>
        <authorList>
            <person name="Umezawa K."/>
            <person name="Kojima H."/>
            <person name="Fukui M."/>
        </authorList>
    </citation>
    <scope>NUCLEOTIDE SEQUENCE</scope>
    <source>
        <strain evidence="10">45J</strain>
    </source>
</reference>
<protein>
    <submittedName>
        <fullName evidence="10">Uncharacterized protein</fullName>
    </submittedName>
</protein>
<dbReference type="GO" id="GO:0016020">
    <property type="term" value="C:membrane"/>
    <property type="evidence" value="ECO:0007669"/>
    <property type="project" value="InterPro"/>
</dbReference>
<dbReference type="SUPFAM" id="SSF111369">
    <property type="entry name" value="HlyD-like secretion proteins"/>
    <property type="match status" value="1"/>
</dbReference>
<feature type="domain" description="CusB-like three alpha-helical bundle" evidence="6">
    <location>
        <begin position="179"/>
        <end position="208"/>
    </location>
</feature>
<dbReference type="PANTHER" id="PTHR30097">
    <property type="entry name" value="CATION EFFLUX SYSTEM PROTEIN CUSB"/>
    <property type="match status" value="1"/>
</dbReference>
<evidence type="ECO:0000256" key="2">
    <source>
        <dbReference type="ARBA" id="ARBA00022448"/>
    </source>
</evidence>
<name>A0A5J4KT68_9ZZZZ</name>
<dbReference type="GO" id="GO:0030288">
    <property type="term" value="C:outer membrane-bounded periplasmic space"/>
    <property type="evidence" value="ECO:0007669"/>
    <property type="project" value="TreeGrafter"/>
</dbReference>
<comment type="caution">
    <text evidence="10">The sequence shown here is derived from an EMBL/GenBank/DDBJ whole genome shotgun (WGS) entry which is preliminary data.</text>
</comment>
<dbReference type="Gene3D" id="2.40.30.170">
    <property type="match status" value="1"/>
</dbReference>
<dbReference type="Gene3D" id="2.40.420.20">
    <property type="match status" value="1"/>
</dbReference>
<evidence type="ECO:0000259" key="7">
    <source>
        <dbReference type="Pfam" id="PF25919"/>
    </source>
</evidence>
<evidence type="ECO:0000256" key="5">
    <source>
        <dbReference type="SAM" id="MobiDB-lite"/>
    </source>
</evidence>